<name>A0A0D7SIN6_ACIBA</name>
<dbReference type="RefSeq" id="WP_000130334.1">
    <property type="nucleotide sequence ID" value="NZ_CABEFM010000032.1"/>
</dbReference>
<dbReference type="EMBL" id="CP008706">
    <property type="protein sequence ID" value="AKA30564.1"/>
    <property type="molecule type" value="Genomic_DNA"/>
</dbReference>
<dbReference type="KEGG" id="abau:IX87_08190"/>
<accession>A0A0D7SIN6</accession>
<dbReference type="EMBL" id="ABFEVW020000051">
    <property type="protein sequence ID" value="EKU3570536.1"/>
    <property type="molecule type" value="Genomic_DNA"/>
</dbReference>
<evidence type="ECO:0000313" key="4">
    <source>
        <dbReference type="EMBL" id="PQL84163.1"/>
    </source>
</evidence>
<evidence type="ECO:0000313" key="1">
    <source>
        <dbReference type="EMBL" id="AKA30564.1"/>
    </source>
</evidence>
<organism evidence="2">
    <name type="scientific">Acinetobacter baumannii</name>
    <dbReference type="NCBI Taxonomy" id="470"/>
    <lineage>
        <taxon>Bacteria</taxon>
        <taxon>Pseudomonadati</taxon>
        <taxon>Pseudomonadota</taxon>
        <taxon>Gammaproteobacteria</taxon>
        <taxon>Moraxellales</taxon>
        <taxon>Moraxellaceae</taxon>
        <taxon>Acinetobacter</taxon>
        <taxon>Acinetobacter calcoaceticus/baumannii complex</taxon>
    </lineage>
</organism>
<gene>
    <name evidence="1" type="ORF">ABUW_0803</name>
    <name evidence="4" type="ORF">CV954_007905</name>
    <name evidence="2" type="ORF">MKP18_004024</name>
    <name evidence="3" type="ORF">MKP18_004025</name>
</gene>
<evidence type="ECO:0000313" key="3">
    <source>
        <dbReference type="EMBL" id="EMN1073634.1"/>
    </source>
</evidence>
<reference evidence="2" key="4">
    <citation type="submission" date="2023-06" db="EMBL/GenBank/DDBJ databases">
        <authorList>
            <consortium name="Clinical and Environmental Microbiology Branch: Whole genome sequencing antimicrobial resistance pathogens in the healthcare setting"/>
        </authorList>
    </citation>
    <scope>NUCLEOTIDE SEQUENCE</scope>
    <source>
        <strain evidence="2">2021GN-00227</strain>
    </source>
</reference>
<evidence type="ECO:0000313" key="2">
    <source>
        <dbReference type="EMBL" id="EKU3570536.1"/>
    </source>
</evidence>
<reference evidence="1 5" key="1">
    <citation type="journal article" date="2015" name="J. Bacteriol.">
        <title>Resources for Genetic and Genomic Analysis of Emerging Pathogen Acinetobacter baumannii.</title>
        <authorList>
            <person name="Gallagher L.A."/>
            <person name="Ramage E."/>
            <person name="Weiss E.J."/>
            <person name="Radey M."/>
            <person name="Hayden H.S."/>
            <person name="Held K.G."/>
            <person name="Huse H.K."/>
            <person name="Zurawski D.V."/>
            <person name="Brittnacher M.J."/>
            <person name="Manoil C."/>
        </authorList>
    </citation>
    <scope>NUCLEOTIDE SEQUENCE [LARGE SCALE GENOMIC DNA]</scope>
    <source>
        <strain evidence="1 5">AB5075-UW</strain>
    </source>
</reference>
<dbReference type="PATRIC" id="fig|470.1295.peg.1629"/>
<dbReference type="EMBL" id="ABFEVW030000052">
    <property type="protein sequence ID" value="EMN1073634.1"/>
    <property type="molecule type" value="Genomic_DNA"/>
</dbReference>
<dbReference type="Proteomes" id="UP000032746">
    <property type="component" value="Chromosome"/>
</dbReference>
<evidence type="ECO:0000313" key="6">
    <source>
        <dbReference type="Proteomes" id="UP000233757"/>
    </source>
</evidence>
<reference evidence="5" key="2">
    <citation type="submission" date="2015-03" db="EMBL/GenBank/DDBJ databases">
        <authorList>
            <person name="Gallagher L.A."/>
            <person name="Hayden H.S."/>
            <person name="Weiss E.J."/>
            <person name="Hager K.R."/>
            <person name="Ramage E."/>
            <person name="Radey M.R."/>
            <person name="Bydalek R."/>
            <person name="Manoil C."/>
            <person name="Miller S.I."/>
            <person name="Brittnacher M.J."/>
        </authorList>
    </citation>
    <scope>NUCLEOTIDE SEQUENCE [LARGE SCALE GENOMIC DNA]</scope>
    <source>
        <strain evidence="5">AB5075-UW</strain>
    </source>
</reference>
<proteinExistence type="predicted"/>
<dbReference type="AlphaFoldDB" id="A0A0D7SIN6"/>
<protein>
    <submittedName>
        <fullName evidence="2">Uncharacterized protein</fullName>
    </submittedName>
</protein>
<reference evidence="4 6" key="3">
    <citation type="submission" date="2018-02" db="EMBL/GenBank/DDBJ databases">
        <title>Acinetobacter baumanii whole genome sequence.</title>
        <authorList>
            <person name="Qasim Z.J."/>
        </authorList>
    </citation>
    <scope>NUCLEOTIDE SEQUENCE [LARGE SCALE GENOMIC DNA]</scope>
    <source>
        <strain evidence="4 6">ZQ8</strain>
    </source>
</reference>
<dbReference type="Proteomes" id="UP000233757">
    <property type="component" value="Unassembled WGS sequence"/>
</dbReference>
<sequence>MTDKSKWFVFKKNDQVFGCFRIKPFSDPEFGEAYKMLCTKKSIFRMSAMLSAQEFAKIIATHLIQDWENIELSKTGIAGEKETRYSPKSAYQLLMYGDLGAEITSWILEKSKSIA</sequence>
<evidence type="ECO:0000313" key="5">
    <source>
        <dbReference type="Proteomes" id="UP000032746"/>
    </source>
</evidence>
<dbReference type="EMBL" id="PHJU02000016">
    <property type="protein sequence ID" value="PQL84163.1"/>
    <property type="molecule type" value="Genomic_DNA"/>
</dbReference>